<keyword evidence="1" id="KW-0539">Nucleus</keyword>
<protein>
    <submittedName>
        <fullName evidence="6">MADF domain-containing protein</fullName>
    </submittedName>
</protein>
<evidence type="ECO:0000259" key="3">
    <source>
        <dbReference type="PROSITE" id="PS51029"/>
    </source>
</evidence>
<evidence type="ECO:0000256" key="1">
    <source>
        <dbReference type="PROSITE-ProRule" id="PRU00371"/>
    </source>
</evidence>
<comment type="subcellular location">
    <subcellularLocation>
        <location evidence="1">Nucleus</location>
    </subcellularLocation>
</comment>
<name>A0A1I8A826_9BILA</name>
<dbReference type="Proteomes" id="UP000095287">
    <property type="component" value="Unplaced"/>
</dbReference>
<dbReference type="Pfam" id="PF10545">
    <property type="entry name" value="MADF_DNA_bdg"/>
    <property type="match status" value="1"/>
</dbReference>
<dbReference type="GO" id="GO:0006357">
    <property type="term" value="P:regulation of transcription by RNA polymerase II"/>
    <property type="evidence" value="ECO:0007669"/>
    <property type="project" value="TreeGrafter"/>
</dbReference>
<evidence type="ECO:0000313" key="6">
    <source>
        <dbReference type="WBParaSite" id="L893_g33788.t1"/>
    </source>
</evidence>
<feature type="region of interest" description="Disordered" evidence="2">
    <location>
        <begin position="232"/>
        <end position="269"/>
    </location>
</feature>
<dbReference type="WBParaSite" id="L893_g33788.t1">
    <property type="protein sequence ID" value="L893_g33788.t1"/>
    <property type="gene ID" value="L893_g33788"/>
</dbReference>
<dbReference type="GO" id="GO:0005634">
    <property type="term" value="C:nucleus"/>
    <property type="evidence" value="ECO:0007669"/>
    <property type="project" value="UniProtKB-SubCell"/>
</dbReference>
<dbReference type="PROSITE" id="PS51031">
    <property type="entry name" value="BESS"/>
    <property type="match status" value="1"/>
</dbReference>
<evidence type="ECO:0000313" key="5">
    <source>
        <dbReference type="Proteomes" id="UP000095287"/>
    </source>
</evidence>
<dbReference type="InterPro" id="IPR006578">
    <property type="entry name" value="MADF-dom"/>
</dbReference>
<organism evidence="5 6">
    <name type="scientific">Steinernema glaseri</name>
    <dbReference type="NCBI Taxonomy" id="37863"/>
    <lineage>
        <taxon>Eukaryota</taxon>
        <taxon>Metazoa</taxon>
        <taxon>Ecdysozoa</taxon>
        <taxon>Nematoda</taxon>
        <taxon>Chromadorea</taxon>
        <taxon>Rhabditida</taxon>
        <taxon>Tylenchina</taxon>
        <taxon>Panagrolaimomorpha</taxon>
        <taxon>Strongyloidoidea</taxon>
        <taxon>Steinernematidae</taxon>
        <taxon>Steinernema</taxon>
    </lineage>
</organism>
<dbReference type="AlphaFoldDB" id="A0A1I8A826"/>
<evidence type="ECO:0000256" key="2">
    <source>
        <dbReference type="SAM" id="MobiDB-lite"/>
    </source>
</evidence>
<dbReference type="InterPro" id="IPR004210">
    <property type="entry name" value="BESS_motif"/>
</dbReference>
<reference evidence="6" key="1">
    <citation type="submission" date="2016-11" db="UniProtKB">
        <authorList>
            <consortium name="WormBaseParasite"/>
        </authorList>
    </citation>
    <scope>IDENTIFICATION</scope>
</reference>
<dbReference type="PANTHER" id="PTHR12243">
    <property type="entry name" value="MADF DOMAIN TRANSCRIPTION FACTOR"/>
    <property type="match status" value="1"/>
</dbReference>
<sequence length="413" mass="46452">MLLFGRRSVALNFYLCVPRDNSIEARHRRLVALLTMAVATAVASTSLAEAESSNGNDKTRSQRVNLPLFNERLIEEVEKYPVLYDQSQRNCMDNDERVKIWDDIARAVDPAVKGEFAKKRWLQIRDRYRKELKVALRDNFANPPKWVYFPRLKWLDPHLKDTNSFSKLLNPTVESCGSGKQNCDVIQELYNGVKSETDLSDYYDDSFGCKYDPSLSSTMAMLENVFAQTASESCESGDQTAEPGCSPDSGTVSNSDEGDGKGSDVMGDELSRDKSFDCADIDGVTPECGGEQRALSEEASTSISYRKMPSLQYTKSKFHPYRQCSSAQGRLSKQNVDGFVQAYRNVCPEPHSHGSAAESFVDLINDEDILFSRIVAIRLKKLMPKDRRSIRLKILEIFDTKDEEIEASNTTAT</sequence>
<dbReference type="GO" id="GO:0003677">
    <property type="term" value="F:DNA binding"/>
    <property type="evidence" value="ECO:0007669"/>
    <property type="project" value="InterPro"/>
</dbReference>
<dbReference type="PANTHER" id="PTHR12243:SF60">
    <property type="entry name" value="SI:CH211-15D5.12-RELATED"/>
    <property type="match status" value="1"/>
</dbReference>
<keyword evidence="5" id="KW-1185">Reference proteome</keyword>
<dbReference type="InterPro" id="IPR039353">
    <property type="entry name" value="TF_Adf1"/>
</dbReference>
<feature type="domain" description="BESS" evidence="4">
    <location>
        <begin position="365"/>
        <end position="404"/>
    </location>
</feature>
<dbReference type="SMART" id="SM00595">
    <property type="entry name" value="MADF"/>
    <property type="match status" value="1"/>
</dbReference>
<feature type="domain" description="MADF" evidence="3">
    <location>
        <begin position="72"/>
        <end position="160"/>
    </location>
</feature>
<dbReference type="PROSITE" id="PS51029">
    <property type="entry name" value="MADF"/>
    <property type="match status" value="1"/>
</dbReference>
<evidence type="ECO:0000259" key="4">
    <source>
        <dbReference type="PROSITE" id="PS51031"/>
    </source>
</evidence>
<proteinExistence type="predicted"/>
<accession>A0A1I8A826</accession>
<dbReference type="GO" id="GO:0005667">
    <property type="term" value="C:transcription regulator complex"/>
    <property type="evidence" value="ECO:0007669"/>
    <property type="project" value="TreeGrafter"/>
</dbReference>